<keyword evidence="3" id="KW-1185">Reference proteome</keyword>
<sequence>MASSSGKKVSNATLGLRFMQNALRAKQQEQLDFEQAKVKDEAEWEIDPKVRETWGGPKQQIQQTSVSCEPSYLPFLFPSLQSTEQISQESSEGSSSSSSRLLRGRRKFNKAGEEVPLVDEPPKQPEDSKESSTPESSPGRRPISVSGFGGTKGHHKKPDSKGRKDAPAGVSVLKMLSSETPQSVGQDLRSHRASAIQAKSPSDEKNEDVKARSDNIRKVELDILRAAPSSSSGSSKQAGNLGSKPSRPTFMRPAGVDSPTTKPRTVVEKRVRPAEDESASGTPGDSGRRKKKKKNGGSNTNSDGVKSLGET</sequence>
<accession>A0A0H2SKY8</accession>
<feature type="compositionally biased region" description="Basic and acidic residues" evidence="1">
    <location>
        <begin position="201"/>
        <end position="223"/>
    </location>
</feature>
<dbReference type="AlphaFoldDB" id="A0A0H2SKY8"/>
<evidence type="ECO:0000313" key="3">
    <source>
        <dbReference type="Proteomes" id="UP000053477"/>
    </source>
</evidence>
<name>A0A0H2SKY8_9AGAM</name>
<dbReference type="EMBL" id="KQ085901">
    <property type="protein sequence ID" value="KLO17761.1"/>
    <property type="molecule type" value="Genomic_DNA"/>
</dbReference>
<dbReference type="OrthoDB" id="3251271at2759"/>
<protein>
    <submittedName>
        <fullName evidence="2">Uncharacterized protein</fullName>
    </submittedName>
</protein>
<feature type="compositionally biased region" description="Basic and acidic residues" evidence="1">
    <location>
        <begin position="120"/>
        <end position="132"/>
    </location>
</feature>
<feature type="compositionally biased region" description="Low complexity" evidence="1">
    <location>
        <begin position="82"/>
        <end position="101"/>
    </location>
</feature>
<evidence type="ECO:0000256" key="1">
    <source>
        <dbReference type="SAM" id="MobiDB-lite"/>
    </source>
</evidence>
<feature type="region of interest" description="Disordered" evidence="1">
    <location>
        <begin position="82"/>
        <end position="311"/>
    </location>
</feature>
<gene>
    <name evidence="2" type="ORF">SCHPADRAFT_936782</name>
</gene>
<evidence type="ECO:0000313" key="2">
    <source>
        <dbReference type="EMBL" id="KLO17761.1"/>
    </source>
</evidence>
<feature type="compositionally biased region" description="Basic and acidic residues" evidence="1">
    <location>
        <begin position="265"/>
        <end position="275"/>
    </location>
</feature>
<dbReference type="Pfam" id="PF10175">
    <property type="entry name" value="MPP6"/>
    <property type="match status" value="1"/>
</dbReference>
<reference evidence="2 3" key="1">
    <citation type="submission" date="2015-04" db="EMBL/GenBank/DDBJ databases">
        <title>Complete genome sequence of Schizopora paradoxa KUC8140, a cosmopolitan wood degrader in East Asia.</title>
        <authorList>
            <consortium name="DOE Joint Genome Institute"/>
            <person name="Min B."/>
            <person name="Park H."/>
            <person name="Jang Y."/>
            <person name="Kim J.-J."/>
            <person name="Kim K.H."/>
            <person name="Pangilinan J."/>
            <person name="Lipzen A."/>
            <person name="Riley R."/>
            <person name="Grigoriev I.V."/>
            <person name="Spatafora J.W."/>
            <person name="Choi I.-G."/>
        </authorList>
    </citation>
    <scope>NUCLEOTIDE SEQUENCE [LARGE SCALE GENOMIC DNA]</scope>
    <source>
        <strain evidence="2 3">KUC8140</strain>
    </source>
</reference>
<dbReference type="InParanoid" id="A0A0H2SKY8"/>
<dbReference type="Proteomes" id="UP000053477">
    <property type="component" value="Unassembled WGS sequence"/>
</dbReference>
<proteinExistence type="predicted"/>
<organism evidence="2 3">
    <name type="scientific">Schizopora paradoxa</name>
    <dbReference type="NCBI Taxonomy" id="27342"/>
    <lineage>
        <taxon>Eukaryota</taxon>
        <taxon>Fungi</taxon>
        <taxon>Dikarya</taxon>
        <taxon>Basidiomycota</taxon>
        <taxon>Agaricomycotina</taxon>
        <taxon>Agaricomycetes</taxon>
        <taxon>Hymenochaetales</taxon>
        <taxon>Schizoporaceae</taxon>
        <taxon>Schizopora</taxon>
    </lineage>
</organism>